<feature type="region of interest" description="Disordered" evidence="1">
    <location>
        <begin position="72"/>
        <end position="138"/>
    </location>
</feature>
<evidence type="ECO:0000313" key="3">
    <source>
        <dbReference type="Proteomes" id="UP000287166"/>
    </source>
</evidence>
<dbReference type="AlphaFoldDB" id="A0A401GFJ0"/>
<dbReference type="Proteomes" id="UP000287166">
    <property type="component" value="Unassembled WGS sequence"/>
</dbReference>
<organism evidence="2 3">
    <name type="scientific">Sparassis crispa</name>
    <dbReference type="NCBI Taxonomy" id="139825"/>
    <lineage>
        <taxon>Eukaryota</taxon>
        <taxon>Fungi</taxon>
        <taxon>Dikarya</taxon>
        <taxon>Basidiomycota</taxon>
        <taxon>Agaricomycotina</taxon>
        <taxon>Agaricomycetes</taxon>
        <taxon>Polyporales</taxon>
        <taxon>Sparassidaceae</taxon>
        <taxon>Sparassis</taxon>
    </lineage>
</organism>
<dbReference type="InParanoid" id="A0A401GFJ0"/>
<gene>
    <name evidence="2" type="ORF">SCP_0306160</name>
</gene>
<evidence type="ECO:0000313" key="2">
    <source>
        <dbReference type="EMBL" id="GBE80895.1"/>
    </source>
</evidence>
<accession>A0A401GFJ0</accession>
<sequence length="138" mass="14978">MARRAAAATKSARYGLGTACNYGHLGSAWTGSWLDLRLGRRHMPSSGVLLAEFGEAFFWVAIGPERFHRRFPPDRRWGAGDEAVGGGWTPSVPRTRSARRCGRGAVPGSDTVRGRGGQEDWQGASVRMGETRESENSS</sequence>
<proteinExistence type="predicted"/>
<feature type="compositionally biased region" description="Basic and acidic residues" evidence="1">
    <location>
        <begin position="129"/>
        <end position="138"/>
    </location>
</feature>
<dbReference type="EMBL" id="BFAD01000003">
    <property type="protein sequence ID" value="GBE80895.1"/>
    <property type="molecule type" value="Genomic_DNA"/>
</dbReference>
<dbReference type="GeneID" id="38777812"/>
<name>A0A401GFJ0_9APHY</name>
<comment type="caution">
    <text evidence="2">The sequence shown here is derived from an EMBL/GenBank/DDBJ whole genome shotgun (WGS) entry which is preliminary data.</text>
</comment>
<protein>
    <submittedName>
        <fullName evidence="2">Uncharacterized protein</fullName>
    </submittedName>
</protein>
<reference evidence="2 3" key="1">
    <citation type="journal article" date="2018" name="Sci. Rep.">
        <title>Genome sequence of the cauliflower mushroom Sparassis crispa (Hanabiratake) and its association with beneficial usage.</title>
        <authorList>
            <person name="Kiyama R."/>
            <person name="Furutani Y."/>
            <person name="Kawaguchi K."/>
            <person name="Nakanishi T."/>
        </authorList>
    </citation>
    <scope>NUCLEOTIDE SEQUENCE [LARGE SCALE GENOMIC DNA]</scope>
</reference>
<evidence type="ECO:0000256" key="1">
    <source>
        <dbReference type="SAM" id="MobiDB-lite"/>
    </source>
</evidence>
<keyword evidence="3" id="KW-1185">Reference proteome</keyword>
<dbReference type="RefSeq" id="XP_027611808.1">
    <property type="nucleotide sequence ID" value="XM_027756007.1"/>
</dbReference>